<reference evidence="11" key="1">
    <citation type="journal article" date="2019" name="Int. J. Syst. Evol. Microbiol.">
        <title>The Global Catalogue of Microorganisms (GCM) 10K type strain sequencing project: providing services to taxonomists for standard genome sequencing and annotation.</title>
        <authorList>
            <consortium name="The Broad Institute Genomics Platform"/>
            <consortium name="The Broad Institute Genome Sequencing Center for Infectious Disease"/>
            <person name="Wu L."/>
            <person name="Ma J."/>
        </authorList>
    </citation>
    <scope>NUCLEOTIDE SEQUENCE [LARGE SCALE GENOMIC DNA]</scope>
    <source>
        <strain evidence="11">JCM 31920</strain>
    </source>
</reference>
<name>A0ABP8M063_9BACT</name>
<feature type="transmembrane region" description="Helical" evidence="8">
    <location>
        <begin position="302"/>
        <end position="320"/>
    </location>
</feature>
<proteinExistence type="predicted"/>
<evidence type="ECO:0000259" key="9">
    <source>
        <dbReference type="Pfam" id="PF13231"/>
    </source>
</evidence>
<feature type="transmembrane region" description="Helical" evidence="8">
    <location>
        <begin position="436"/>
        <end position="455"/>
    </location>
</feature>
<comment type="subcellular location">
    <subcellularLocation>
        <location evidence="1">Cell membrane</location>
        <topology evidence="1">Multi-pass membrane protein</topology>
    </subcellularLocation>
</comment>
<evidence type="ECO:0000256" key="6">
    <source>
        <dbReference type="ARBA" id="ARBA00022989"/>
    </source>
</evidence>
<feature type="transmembrane region" description="Helical" evidence="8">
    <location>
        <begin position="212"/>
        <end position="231"/>
    </location>
</feature>
<evidence type="ECO:0000256" key="4">
    <source>
        <dbReference type="ARBA" id="ARBA00022679"/>
    </source>
</evidence>
<sequence>MLLGTFLRFYRLDTFSIFFDEKSSMVVSQGIVLEGANQKDVFSKPSFTPADFWKPKSLADYYEAMTRSDIGNSPFYYLALHLWMDVFGLSDFSARSLSAVFSVLIILLTYHFARKYFSEKTALIAAFIVAIEPFFIAYSHQARNYSLTFYLTLLSTYYLLRIVENENQGKRSYGDYAGYIAASFLCPLTHFLTVSVFLGHGLYALFFLKAKSWLRLALAGLIAISGLAWWLTLGGGQWTLHTLDYQAKEYKRVAETMPYNNPYGTVLPATPANVAAKSIPIFSDLLIFTNGLSEALVGKKNLIVAFLAGLVLIFLYHSRVMHTLSLRLRSLILAAVAFAPILFYSRNKLQFVVFSVAMLIITLFPAVHKRAGQQEKKRLWLLYIMALVPTFFLIAFAFKSGHTFGLTQRYSGFSFPYVIIFLALLAQYIYTLKADFKSLIAVVMLVQLGFVTLRLREFFQDRSLKYGYFSEPRPRNPYYLAAQKIKNHYQPGDTVFYGAPRIQPFNEMGRTFFSHSVQDAQLTNLYLPKDAAFIQVLDTIRTNKIILRQKGKDIELADLTNLRF</sequence>
<feature type="transmembrane region" description="Helical" evidence="8">
    <location>
        <begin position="92"/>
        <end position="110"/>
    </location>
</feature>
<keyword evidence="6 8" id="KW-1133">Transmembrane helix</keyword>
<evidence type="ECO:0000256" key="1">
    <source>
        <dbReference type="ARBA" id="ARBA00004651"/>
    </source>
</evidence>
<dbReference type="InterPro" id="IPR038731">
    <property type="entry name" value="RgtA/B/C-like"/>
</dbReference>
<feature type="transmembrane region" description="Helical" evidence="8">
    <location>
        <begin position="351"/>
        <end position="368"/>
    </location>
</feature>
<feature type="transmembrane region" description="Helical" evidence="8">
    <location>
        <begin position="326"/>
        <end position="344"/>
    </location>
</feature>
<evidence type="ECO:0000256" key="2">
    <source>
        <dbReference type="ARBA" id="ARBA00022475"/>
    </source>
</evidence>
<protein>
    <recommendedName>
        <fullName evidence="9">Glycosyltransferase RgtA/B/C/D-like domain-containing protein</fullName>
    </recommendedName>
</protein>
<evidence type="ECO:0000256" key="7">
    <source>
        <dbReference type="ARBA" id="ARBA00023136"/>
    </source>
</evidence>
<feature type="transmembrane region" description="Helical" evidence="8">
    <location>
        <begin position="380"/>
        <end position="398"/>
    </location>
</feature>
<feature type="transmembrane region" description="Helical" evidence="8">
    <location>
        <begin position="145"/>
        <end position="164"/>
    </location>
</feature>
<evidence type="ECO:0000256" key="5">
    <source>
        <dbReference type="ARBA" id="ARBA00022692"/>
    </source>
</evidence>
<feature type="transmembrane region" description="Helical" evidence="8">
    <location>
        <begin position="176"/>
        <end position="206"/>
    </location>
</feature>
<organism evidence="10 11">
    <name type="scientific">Ravibacter arvi</name>
    <dbReference type="NCBI Taxonomy" id="2051041"/>
    <lineage>
        <taxon>Bacteria</taxon>
        <taxon>Pseudomonadati</taxon>
        <taxon>Bacteroidota</taxon>
        <taxon>Cytophagia</taxon>
        <taxon>Cytophagales</taxon>
        <taxon>Spirosomataceae</taxon>
        <taxon>Ravibacter</taxon>
    </lineage>
</organism>
<keyword evidence="5 8" id="KW-0812">Transmembrane</keyword>
<dbReference type="Proteomes" id="UP001501508">
    <property type="component" value="Unassembled WGS sequence"/>
</dbReference>
<keyword evidence="3" id="KW-0328">Glycosyltransferase</keyword>
<feature type="transmembrane region" description="Helical" evidence="8">
    <location>
        <begin position="410"/>
        <end position="430"/>
    </location>
</feature>
<keyword evidence="11" id="KW-1185">Reference proteome</keyword>
<dbReference type="PANTHER" id="PTHR33908">
    <property type="entry name" value="MANNOSYLTRANSFERASE YKCB-RELATED"/>
    <property type="match status" value="1"/>
</dbReference>
<evidence type="ECO:0000313" key="11">
    <source>
        <dbReference type="Proteomes" id="UP001501508"/>
    </source>
</evidence>
<gene>
    <name evidence="10" type="ORF">GCM10023091_25800</name>
</gene>
<dbReference type="InterPro" id="IPR050297">
    <property type="entry name" value="LipidA_mod_glycosyltrf_83"/>
</dbReference>
<evidence type="ECO:0000256" key="3">
    <source>
        <dbReference type="ARBA" id="ARBA00022676"/>
    </source>
</evidence>
<evidence type="ECO:0000313" key="10">
    <source>
        <dbReference type="EMBL" id="GAA4441104.1"/>
    </source>
</evidence>
<feature type="domain" description="Glycosyltransferase RgtA/B/C/D-like" evidence="9">
    <location>
        <begin position="73"/>
        <end position="230"/>
    </location>
</feature>
<keyword evidence="2" id="KW-1003">Cell membrane</keyword>
<dbReference type="Pfam" id="PF13231">
    <property type="entry name" value="PMT_2"/>
    <property type="match status" value="1"/>
</dbReference>
<keyword evidence="7 8" id="KW-0472">Membrane</keyword>
<accession>A0ABP8M063</accession>
<keyword evidence="4" id="KW-0808">Transferase</keyword>
<evidence type="ECO:0000256" key="8">
    <source>
        <dbReference type="SAM" id="Phobius"/>
    </source>
</evidence>
<feature type="transmembrane region" description="Helical" evidence="8">
    <location>
        <begin position="122"/>
        <end position="139"/>
    </location>
</feature>
<dbReference type="PANTHER" id="PTHR33908:SF11">
    <property type="entry name" value="MEMBRANE PROTEIN"/>
    <property type="match status" value="1"/>
</dbReference>
<comment type="caution">
    <text evidence="10">The sequence shown here is derived from an EMBL/GenBank/DDBJ whole genome shotgun (WGS) entry which is preliminary data.</text>
</comment>
<dbReference type="EMBL" id="BAABEY010000025">
    <property type="protein sequence ID" value="GAA4441104.1"/>
    <property type="molecule type" value="Genomic_DNA"/>
</dbReference>